<dbReference type="RefSeq" id="WP_230561177.1">
    <property type="nucleotide sequence ID" value="NZ_JAJITC010000005.1"/>
</dbReference>
<name>A0ABS8KD44_9BURK</name>
<dbReference type="InterPro" id="IPR021327">
    <property type="entry name" value="DUF2934"/>
</dbReference>
<organism evidence="2 3">
    <name type="scientific">Paraburkholderia translucens</name>
    <dbReference type="NCBI Taxonomy" id="2886945"/>
    <lineage>
        <taxon>Bacteria</taxon>
        <taxon>Pseudomonadati</taxon>
        <taxon>Pseudomonadota</taxon>
        <taxon>Betaproteobacteria</taxon>
        <taxon>Burkholderiales</taxon>
        <taxon>Burkholderiaceae</taxon>
        <taxon>Paraburkholderia</taxon>
    </lineage>
</organism>
<keyword evidence="3" id="KW-1185">Reference proteome</keyword>
<evidence type="ECO:0000313" key="3">
    <source>
        <dbReference type="Proteomes" id="UP001430614"/>
    </source>
</evidence>
<evidence type="ECO:0000313" key="2">
    <source>
        <dbReference type="EMBL" id="MCC8402312.1"/>
    </source>
</evidence>
<gene>
    <name evidence="2" type="ORF">LJ655_10475</name>
</gene>
<dbReference type="EMBL" id="JAJITC010000005">
    <property type="protein sequence ID" value="MCC8402312.1"/>
    <property type="molecule type" value="Genomic_DNA"/>
</dbReference>
<dbReference type="Proteomes" id="UP001430614">
    <property type="component" value="Unassembled WGS sequence"/>
</dbReference>
<feature type="region of interest" description="Disordered" evidence="1">
    <location>
        <begin position="38"/>
        <end position="88"/>
    </location>
</feature>
<protein>
    <submittedName>
        <fullName evidence="2">DUF2934 domain-containing protein</fullName>
    </submittedName>
</protein>
<reference evidence="2 3" key="1">
    <citation type="submission" date="2021-11" db="EMBL/GenBank/DDBJ databases">
        <authorList>
            <person name="Oh E.-T."/>
            <person name="Kim S.-B."/>
        </authorList>
    </citation>
    <scope>NUCLEOTIDE SEQUENCE [LARGE SCALE GENOMIC DNA]</scope>
    <source>
        <strain evidence="2 3">MMS20-SJTN17</strain>
    </source>
</reference>
<dbReference type="Pfam" id="PF11154">
    <property type="entry name" value="DUF2934"/>
    <property type="match status" value="1"/>
</dbReference>
<sequence>MDKELEARIRTRAYHIWENDPSPEGKADDHWEEARRQIEAESAAAQQEPVDQSVDRDKAARIAPEGQLQEMPGDANEPPERDKRQRAE</sequence>
<comment type="caution">
    <text evidence="2">The sequence shown here is derived from an EMBL/GenBank/DDBJ whole genome shotgun (WGS) entry which is preliminary data.</text>
</comment>
<feature type="compositionally biased region" description="Basic and acidic residues" evidence="1">
    <location>
        <begin position="78"/>
        <end position="88"/>
    </location>
</feature>
<evidence type="ECO:0000256" key="1">
    <source>
        <dbReference type="SAM" id="MobiDB-lite"/>
    </source>
</evidence>
<proteinExistence type="predicted"/>
<accession>A0ABS8KD44</accession>